<dbReference type="InterPro" id="IPR001789">
    <property type="entry name" value="Sig_transdc_resp-reg_receiver"/>
</dbReference>
<evidence type="ECO:0000256" key="5">
    <source>
        <dbReference type="SAM" id="Coils"/>
    </source>
</evidence>
<evidence type="ECO:0000256" key="2">
    <source>
        <dbReference type="ARBA" id="ARBA00023125"/>
    </source>
</evidence>
<organism evidence="8 9">
    <name type="scientific">Paenibacillus pectinilyticus</name>
    <dbReference type="NCBI Taxonomy" id="512399"/>
    <lineage>
        <taxon>Bacteria</taxon>
        <taxon>Bacillati</taxon>
        <taxon>Bacillota</taxon>
        <taxon>Bacilli</taxon>
        <taxon>Bacillales</taxon>
        <taxon>Paenibacillaceae</taxon>
        <taxon>Paenibacillus</taxon>
    </lineage>
</organism>
<dbReference type="PANTHER" id="PTHR43280:SF2">
    <property type="entry name" value="HTH-TYPE TRANSCRIPTIONAL REGULATOR EXSA"/>
    <property type="match status" value="1"/>
</dbReference>
<dbReference type="GO" id="GO:0000160">
    <property type="term" value="P:phosphorelay signal transduction system"/>
    <property type="evidence" value="ECO:0007669"/>
    <property type="project" value="InterPro"/>
</dbReference>
<dbReference type="InterPro" id="IPR018060">
    <property type="entry name" value="HTH_AraC"/>
</dbReference>
<proteinExistence type="predicted"/>
<dbReference type="SMART" id="SM00448">
    <property type="entry name" value="REC"/>
    <property type="match status" value="1"/>
</dbReference>
<dbReference type="InterPro" id="IPR018062">
    <property type="entry name" value="HTH_AraC-typ_CS"/>
</dbReference>
<dbReference type="STRING" id="512399.A8709_13375"/>
<keyword evidence="2" id="KW-0238">DNA-binding</keyword>
<dbReference type="PROSITE" id="PS50110">
    <property type="entry name" value="RESPONSE_REGULATORY"/>
    <property type="match status" value="1"/>
</dbReference>
<keyword evidence="5" id="KW-0175">Coiled coil</keyword>
<dbReference type="Proteomes" id="UP000093309">
    <property type="component" value="Unassembled WGS sequence"/>
</dbReference>
<dbReference type="OrthoDB" id="9794370at2"/>
<evidence type="ECO:0000256" key="3">
    <source>
        <dbReference type="ARBA" id="ARBA00023163"/>
    </source>
</evidence>
<dbReference type="PROSITE" id="PS00041">
    <property type="entry name" value="HTH_ARAC_FAMILY_1"/>
    <property type="match status" value="1"/>
</dbReference>
<reference evidence="9" key="1">
    <citation type="submission" date="2016-05" db="EMBL/GenBank/DDBJ databases">
        <title>Paenibacillus oryzae. sp. nov., isolated from the rice root.</title>
        <authorList>
            <person name="Zhang J."/>
            <person name="Zhang X."/>
        </authorList>
    </citation>
    <scope>NUCLEOTIDE SEQUENCE [LARGE SCALE GENOMIC DNA]</scope>
    <source>
        <strain evidence="9">KCTC13222</strain>
    </source>
</reference>
<dbReference type="Gene3D" id="3.40.50.2300">
    <property type="match status" value="1"/>
</dbReference>
<feature type="domain" description="Response regulatory" evidence="7">
    <location>
        <begin position="3"/>
        <end position="120"/>
    </location>
</feature>
<dbReference type="PANTHER" id="PTHR43280">
    <property type="entry name" value="ARAC-FAMILY TRANSCRIPTIONAL REGULATOR"/>
    <property type="match status" value="1"/>
</dbReference>
<dbReference type="InterPro" id="IPR009057">
    <property type="entry name" value="Homeodomain-like_sf"/>
</dbReference>
<feature type="modified residue" description="4-aspartylphosphate" evidence="4">
    <location>
        <position position="55"/>
    </location>
</feature>
<evidence type="ECO:0000256" key="1">
    <source>
        <dbReference type="ARBA" id="ARBA00023015"/>
    </source>
</evidence>
<dbReference type="CDD" id="cd17536">
    <property type="entry name" value="REC_YesN-like"/>
    <property type="match status" value="1"/>
</dbReference>
<dbReference type="RefSeq" id="WP_065852006.1">
    <property type="nucleotide sequence ID" value="NZ_LYPC01000014.1"/>
</dbReference>
<keyword evidence="1" id="KW-0805">Transcription regulation</keyword>
<accession>A0A1C1A3H2</accession>
<keyword evidence="9" id="KW-1185">Reference proteome</keyword>
<feature type="coiled-coil region" evidence="5">
    <location>
        <begin position="103"/>
        <end position="130"/>
    </location>
</feature>
<dbReference type="EMBL" id="LYPC01000014">
    <property type="protein sequence ID" value="OCT15096.1"/>
    <property type="molecule type" value="Genomic_DNA"/>
</dbReference>
<evidence type="ECO:0000259" key="6">
    <source>
        <dbReference type="PROSITE" id="PS01124"/>
    </source>
</evidence>
<keyword evidence="3" id="KW-0804">Transcription</keyword>
<feature type="domain" description="HTH araC/xylS-type" evidence="6">
    <location>
        <begin position="433"/>
        <end position="530"/>
    </location>
</feature>
<dbReference type="AlphaFoldDB" id="A0A1C1A3H2"/>
<evidence type="ECO:0000313" key="9">
    <source>
        <dbReference type="Proteomes" id="UP000093309"/>
    </source>
</evidence>
<evidence type="ECO:0000313" key="8">
    <source>
        <dbReference type="EMBL" id="OCT15096.1"/>
    </source>
</evidence>
<dbReference type="GO" id="GO:0003700">
    <property type="term" value="F:DNA-binding transcription factor activity"/>
    <property type="evidence" value="ECO:0007669"/>
    <property type="project" value="InterPro"/>
</dbReference>
<dbReference type="SUPFAM" id="SSF46689">
    <property type="entry name" value="Homeodomain-like"/>
    <property type="match status" value="2"/>
</dbReference>
<evidence type="ECO:0008006" key="10">
    <source>
        <dbReference type="Google" id="ProtNLM"/>
    </source>
</evidence>
<dbReference type="Gene3D" id="1.10.10.60">
    <property type="entry name" value="Homeodomain-like"/>
    <property type="match status" value="2"/>
</dbReference>
<name>A0A1C1A3H2_9BACL</name>
<protein>
    <recommendedName>
        <fullName evidence="10">DNA-binding response regulator</fullName>
    </recommendedName>
</protein>
<gene>
    <name evidence="8" type="ORF">A8709_13375</name>
</gene>
<dbReference type="GO" id="GO:0043565">
    <property type="term" value="F:sequence-specific DNA binding"/>
    <property type="evidence" value="ECO:0007669"/>
    <property type="project" value="InterPro"/>
</dbReference>
<comment type="caution">
    <text evidence="8">The sequence shown here is derived from an EMBL/GenBank/DDBJ whole genome shotgun (WGS) entry which is preliminary data.</text>
</comment>
<dbReference type="SMART" id="SM00342">
    <property type="entry name" value="HTH_ARAC"/>
    <property type="match status" value="1"/>
</dbReference>
<dbReference type="PROSITE" id="PS01124">
    <property type="entry name" value="HTH_ARAC_FAMILY_2"/>
    <property type="match status" value="1"/>
</dbReference>
<keyword evidence="4" id="KW-0597">Phosphoprotein</keyword>
<evidence type="ECO:0000259" key="7">
    <source>
        <dbReference type="PROSITE" id="PS50110"/>
    </source>
</evidence>
<evidence type="ECO:0000256" key="4">
    <source>
        <dbReference type="PROSITE-ProRule" id="PRU00169"/>
    </source>
</evidence>
<dbReference type="Pfam" id="PF00072">
    <property type="entry name" value="Response_reg"/>
    <property type="match status" value="1"/>
</dbReference>
<sequence>MYKVLIVDDDILIWKHMISVLNWESLGFELVGEANNGAEALLFLNEMKIDLVITDISMPIMDGVELIKLGKSKYPQIEFLVLSNYNEFISVKSAMKYGALDYLMKYEMDKECLEAALAAAKTTIEEQKMNRSQNRLVTLDTKWREQLVQQFWKSIVVQPQNKEALQLEALNLEIELSNGLYVLLMVGIEADNREDVKWNGNVQHICDMVKRVAELCKYSYTFALSETSLLIVLKYREKSSLFIKNTTYEIARNLKREVSDFMNQPLTMAISEAIYKLDDFPVQFEKLVNGIRGKFYWNIGKIMDVSFFNGFNQSFNRQLMYDLEKRFADYLQKSEAPDAMEVIETIFQEINKQKYEPELVYDYFTEMIISIRAIFEKKGLSFSENDGISFLSGKDLRNFPDLESLQVGFSRFVQTLQKVIRNSSTPGNRKDIKSVIKLVKENYKNNMTLDYVADYVGMSKNYFCTVFKDQTGCGFVEYLNKIRIENAEHLIVNTEKSMNEIAEEVGMTYGNFCKVFKEMKGVKPNQLRKYIVNSEG</sequence>
<dbReference type="Pfam" id="PF12833">
    <property type="entry name" value="HTH_18"/>
    <property type="match status" value="1"/>
</dbReference>
<dbReference type="InterPro" id="IPR011006">
    <property type="entry name" value="CheY-like_superfamily"/>
</dbReference>
<dbReference type="SUPFAM" id="SSF52172">
    <property type="entry name" value="CheY-like"/>
    <property type="match status" value="1"/>
</dbReference>